<organism evidence="2 3">
    <name type="scientific">Lysobacter brunescens</name>
    <dbReference type="NCBI Taxonomy" id="262323"/>
    <lineage>
        <taxon>Bacteria</taxon>
        <taxon>Pseudomonadati</taxon>
        <taxon>Pseudomonadota</taxon>
        <taxon>Gammaproteobacteria</taxon>
        <taxon>Lysobacterales</taxon>
        <taxon>Lysobacteraceae</taxon>
        <taxon>Lysobacter</taxon>
    </lineage>
</organism>
<comment type="caution">
    <text evidence="2">The sequence shown here is derived from an EMBL/GenBank/DDBJ whole genome shotgun (WGS) entry which is preliminary data.</text>
</comment>
<gene>
    <name evidence="2" type="ORF">ACFQ0E_01850</name>
</gene>
<sequence>MTLTHAAGSPVWFELMTTDPSGAEAFYGALFGWTLQRHDMGEYGQYTIFQLGGRDVAAASPLTPEQRERGAPPHWGVYFQVDDADASAAAVADRGGTVLAPPFEVMDDLRMAVCADPEQAVFMLDQPRQHPGVGAIREPNAVCWVELATRDLARAEAFYAGLFGWTMGDHQASPPGGYRIFSNRDGMLGGLLRMTEEWGDMPSHWSIYLQVEDVDATVDRAVALGGALCFPAFDAPGVGRIARIDDPAGAGFYVIRFMEGP</sequence>
<evidence type="ECO:0000259" key="1">
    <source>
        <dbReference type="PROSITE" id="PS51819"/>
    </source>
</evidence>
<accession>A0ABW2Y8R5</accession>
<dbReference type="SUPFAM" id="SSF54593">
    <property type="entry name" value="Glyoxalase/Bleomycin resistance protein/Dihydroxybiphenyl dioxygenase"/>
    <property type="match status" value="2"/>
</dbReference>
<dbReference type="InterPro" id="IPR029068">
    <property type="entry name" value="Glyas_Bleomycin-R_OHBP_Dase"/>
</dbReference>
<dbReference type="Pfam" id="PF18029">
    <property type="entry name" value="Glyoxalase_6"/>
    <property type="match status" value="1"/>
</dbReference>
<dbReference type="PROSITE" id="PS51819">
    <property type="entry name" value="VOC"/>
    <property type="match status" value="2"/>
</dbReference>
<dbReference type="CDD" id="cd07247">
    <property type="entry name" value="SgaA_N_like"/>
    <property type="match status" value="2"/>
</dbReference>
<dbReference type="Proteomes" id="UP001597110">
    <property type="component" value="Unassembled WGS sequence"/>
</dbReference>
<name>A0ABW2Y8R5_9GAMM</name>
<proteinExistence type="predicted"/>
<dbReference type="PANTHER" id="PTHR33993:SF14">
    <property type="entry name" value="GB|AAF24581.1"/>
    <property type="match status" value="1"/>
</dbReference>
<evidence type="ECO:0000313" key="2">
    <source>
        <dbReference type="EMBL" id="MFD0724333.1"/>
    </source>
</evidence>
<feature type="domain" description="VOC" evidence="1">
    <location>
        <begin position="9"/>
        <end position="127"/>
    </location>
</feature>
<dbReference type="InterPro" id="IPR052164">
    <property type="entry name" value="Anthracycline_SecMetBiosynth"/>
</dbReference>
<dbReference type="Gene3D" id="3.10.180.10">
    <property type="entry name" value="2,3-Dihydroxybiphenyl 1,2-Dioxygenase, domain 1"/>
    <property type="match status" value="2"/>
</dbReference>
<dbReference type="Pfam" id="PF00903">
    <property type="entry name" value="Glyoxalase"/>
    <property type="match status" value="1"/>
</dbReference>
<protein>
    <submittedName>
        <fullName evidence="2">VOC family protein</fullName>
    </submittedName>
</protein>
<feature type="domain" description="VOC" evidence="1">
    <location>
        <begin position="141"/>
        <end position="257"/>
    </location>
</feature>
<dbReference type="InterPro" id="IPR004360">
    <property type="entry name" value="Glyas_Fos-R_dOase_dom"/>
</dbReference>
<keyword evidence="3" id="KW-1185">Reference proteome</keyword>
<dbReference type="RefSeq" id="WP_386822001.1">
    <property type="nucleotide sequence ID" value="NZ_JBHTIF010000001.1"/>
</dbReference>
<dbReference type="EMBL" id="JBHTIF010000001">
    <property type="protein sequence ID" value="MFD0724333.1"/>
    <property type="molecule type" value="Genomic_DNA"/>
</dbReference>
<dbReference type="InterPro" id="IPR037523">
    <property type="entry name" value="VOC_core"/>
</dbReference>
<dbReference type="PANTHER" id="PTHR33993">
    <property type="entry name" value="GLYOXALASE-RELATED"/>
    <property type="match status" value="1"/>
</dbReference>
<evidence type="ECO:0000313" key="3">
    <source>
        <dbReference type="Proteomes" id="UP001597110"/>
    </source>
</evidence>
<reference evidence="3" key="1">
    <citation type="journal article" date="2019" name="Int. J. Syst. Evol. Microbiol.">
        <title>The Global Catalogue of Microorganisms (GCM) 10K type strain sequencing project: providing services to taxonomists for standard genome sequencing and annotation.</title>
        <authorList>
            <consortium name="The Broad Institute Genomics Platform"/>
            <consortium name="The Broad Institute Genome Sequencing Center for Infectious Disease"/>
            <person name="Wu L."/>
            <person name="Ma J."/>
        </authorList>
    </citation>
    <scope>NUCLEOTIDE SEQUENCE [LARGE SCALE GENOMIC DNA]</scope>
    <source>
        <strain evidence="3">CCUG 55585</strain>
    </source>
</reference>
<dbReference type="InterPro" id="IPR041581">
    <property type="entry name" value="Glyoxalase_6"/>
</dbReference>